<dbReference type="AlphaFoldDB" id="A0A0C3HU54"/>
<feature type="non-terminal residue" evidence="1">
    <location>
        <position position="182"/>
    </location>
</feature>
<reference evidence="2" key="2">
    <citation type="submission" date="2015-01" db="EMBL/GenBank/DDBJ databases">
        <title>Evolutionary Origins and Diversification of the Mycorrhizal Mutualists.</title>
        <authorList>
            <consortium name="DOE Joint Genome Institute"/>
            <consortium name="Mycorrhizal Genomics Consortium"/>
            <person name="Kohler A."/>
            <person name="Kuo A."/>
            <person name="Nagy L.G."/>
            <person name="Floudas D."/>
            <person name="Copeland A."/>
            <person name="Barry K.W."/>
            <person name="Cichocki N."/>
            <person name="Veneault-Fourrey C."/>
            <person name="LaButti K."/>
            <person name="Lindquist E.A."/>
            <person name="Lipzen A."/>
            <person name="Lundell T."/>
            <person name="Morin E."/>
            <person name="Murat C."/>
            <person name="Riley R."/>
            <person name="Ohm R."/>
            <person name="Sun H."/>
            <person name="Tunlid A."/>
            <person name="Henrissat B."/>
            <person name="Grigoriev I.V."/>
            <person name="Hibbett D.S."/>
            <person name="Martin F."/>
        </authorList>
    </citation>
    <scope>NUCLEOTIDE SEQUENCE [LARGE SCALE GENOMIC DNA]</scope>
    <source>
        <strain evidence="2">Zn</strain>
    </source>
</reference>
<evidence type="ECO:0000313" key="1">
    <source>
        <dbReference type="EMBL" id="KIN05772.1"/>
    </source>
</evidence>
<sequence>LARRTVHIKMHPTARTFSERREVLRVLERFGEVTMFRSYKYHPKNPVPNAFLSVFTDENAAQAVVNASPMRYRLVSDATANIAHEAQQNIKTGEANTQAMEDDASGQEKVFELHVSPSQFDHEHHIANDPLFGPWTPMDRKHSFFGGGLEIPRSLMSSGLRDWETDGRKWRNVGDEVDGPGA</sequence>
<evidence type="ECO:0000313" key="2">
    <source>
        <dbReference type="Proteomes" id="UP000054321"/>
    </source>
</evidence>
<protein>
    <submittedName>
        <fullName evidence="1">Uncharacterized protein</fullName>
    </submittedName>
</protein>
<dbReference type="EMBL" id="KN832871">
    <property type="protein sequence ID" value="KIN05772.1"/>
    <property type="molecule type" value="Genomic_DNA"/>
</dbReference>
<keyword evidence="2" id="KW-1185">Reference proteome</keyword>
<feature type="non-terminal residue" evidence="1">
    <location>
        <position position="1"/>
    </location>
</feature>
<organism evidence="1 2">
    <name type="scientific">Oidiodendron maius (strain Zn)</name>
    <dbReference type="NCBI Taxonomy" id="913774"/>
    <lineage>
        <taxon>Eukaryota</taxon>
        <taxon>Fungi</taxon>
        <taxon>Dikarya</taxon>
        <taxon>Ascomycota</taxon>
        <taxon>Pezizomycotina</taxon>
        <taxon>Leotiomycetes</taxon>
        <taxon>Leotiomycetes incertae sedis</taxon>
        <taxon>Myxotrichaceae</taxon>
        <taxon>Oidiodendron</taxon>
    </lineage>
</organism>
<gene>
    <name evidence="1" type="ORF">OIDMADRAFT_97786</name>
</gene>
<dbReference type="InParanoid" id="A0A0C3HU54"/>
<reference evidence="1 2" key="1">
    <citation type="submission" date="2014-04" db="EMBL/GenBank/DDBJ databases">
        <authorList>
            <consortium name="DOE Joint Genome Institute"/>
            <person name="Kuo A."/>
            <person name="Martino E."/>
            <person name="Perotto S."/>
            <person name="Kohler A."/>
            <person name="Nagy L.G."/>
            <person name="Floudas D."/>
            <person name="Copeland A."/>
            <person name="Barry K.W."/>
            <person name="Cichocki N."/>
            <person name="Veneault-Fourrey C."/>
            <person name="LaButti K."/>
            <person name="Lindquist E.A."/>
            <person name="Lipzen A."/>
            <person name="Lundell T."/>
            <person name="Morin E."/>
            <person name="Murat C."/>
            <person name="Sun H."/>
            <person name="Tunlid A."/>
            <person name="Henrissat B."/>
            <person name="Grigoriev I.V."/>
            <person name="Hibbett D.S."/>
            <person name="Martin F."/>
            <person name="Nordberg H.P."/>
            <person name="Cantor M.N."/>
            <person name="Hua S.X."/>
        </authorList>
    </citation>
    <scope>NUCLEOTIDE SEQUENCE [LARGE SCALE GENOMIC DNA]</scope>
    <source>
        <strain evidence="1 2">Zn</strain>
    </source>
</reference>
<dbReference type="OrthoDB" id="5367448at2759"/>
<dbReference type="HOGENOM" id="CLU_1469267_0_0_1"/>
<dbReference type="Proteomes" id="UP000054321">
    <property type="component" value="Unassembled WGS sequence"/>
</dbReference>
<proteinExistence type="predicted"/>
<name>A0A0C3HU54_OIDMZ</name>
<accession>A0A0C3HU54</accession>